<dbReference type="AlphaFoldDB" id="M1DPF1"/>
<reference evidence="2" key="2">
    <citation type="submission" date="2015-06" db="UniProtKB">
        <authorList>
            <consortium name="EnsemblPlants"/>
        </authorList>
    </citation>
    <scope>IDENTIFICATION</scope>
    <source>
        <strain evidence="2">DM1-3 516 R44</strain>
    </source>
</reference>
<dbReference type="HOGENOM" id="CLU_1691330_0_0_1"/>
<dbReference type="PaxDb" id="4113-PGSC0003DMT400092258"/>
<reference evidence="3" key="1">
    <citation type="journal article" date="2011" name="Nature">
        <title>Genome sequence and analysis of the tuber crop potato.</title>
        <authorList>
            <consortium name="The Potato Genome Sequencing Consortium"/>
        </authorList>
    </citation>
    <scope>NUCLEOTIDE SEQUENCE [LARGE SCALE GENOMIC DNA]</scope>
    <source>
        <strain evidence="3">cv. DM1-3 516 R44</strain>
    </source>
</reference>
<dbReference type="InParanoid" id="M1DPF1"/>
<keyword evidence="3" id="KW-1185">Reference proteome</keyword>
<organism evidence="2 3">
    <name type="scientific">Solanum tuberosum</name>
    <name type="common">Potato</name>
    <dbReference type="NCBI Taxonomy" id="4113"/>
    <lineage>
        <taxon>Eukaryota</taxon>
        <taxon>Viridiplantae</taxon>
        <taxon>Streptophyta</taxon>
        <taxon>Embryophyta</taxon>
        <taxon>Tracheophyta</taxon>
        <taxon>Spermatophyta</taxon>
        <taxon>Magnoliopsida</taxon>
        <taxon>eudicotyledons</taxon>
        <taxon>Gunneridae</taxon>
        <taxon>Pentapetalae</taxon>
        <taxon>asterids</taxon>
        <taxon>lamiids</taxon>
        <taxon>Solanales</taxon>
        <taxon>Solanaceae</taxon>
        <taxon>Solanoideae</taxon>
        <taxon>Solaneae</taxon>
        <taxon>Solanum</taxon>
    </lineage>
</organism>
<dbReference type="Proteomes" id="UP000011115">
    <property type="component" value="Unassembled WGS sequence"/>
</dbReference>
<evidence type="ECO:0000313" key="3">
    <source>
        <dbReference type="Proteomes" id="UP000011115"/>
    </source>
</evidence>
<evidence type="ECO:0000313" key="2">
    <source>
        <dbReference type="EnsemblPlants" id="PGSC0003DMT400092258"/>
    </source>
</evidence>
<sequence>PPPPFPQRLKKKTEESKYRRFISMLKQLSINVPLIEALEIMHGAESVSKVQVEERLGVETLSAVMMNFDSDGIEEYNELVAALNRCEYRSKPMKLELDMKNFVEVPLMRDDVSTTDGVVRVTKSPTEDAMMDDVGTTEGDLSIVPAGSGKPDPLAC</sequence>
<proteinExistence type="predicted"/>
<dbReference type="Gramene" id="PGSC0003DMT400092258">
    <property type="protein sequence ID" value="PGSC0003DMT400092258"/>
    <property type="gene ID" value="PGSC0003DMG400041829"/>
</dbReference>
<dbReference type="EnsemblPlants" id="PGSC0003DMT400092258">
    <property type="protein sequence ID" value="PGSC0003DMT400092258"/>
    <property type="gene ID" value="PGSC0003DMG400041829"/>
</dbReference>
<feature type="region of interest" description="Disordered" evidence="1">
    <location>
        <begin position="129"/>
        <end position="156"/>
    </location>
</feature>
<evidence type="ECO:0000256" key="1">
    <source>
        <dbReference type="SAM" id="MobiDB-lite"/>
    </source>
</evidence>
<protein>
    <submittedName>
        <fullName evidence="2">Integrase core domain containing protein</fullName>
    </submittedName>
</protein>
<accession>M1DPF1</accession>
<name>M1DPF1_SOLTU</name>